<name>A0A2W5NIG6_RHOSU</name>
<dbReference type="Gene3D" id="1.20.58.2240">
    <property type="match status" value="1"/>
</dbReference>
<dbReference type="AlphaFoldDB" id="A0A2W5NIG6"/>
<evidence type="ECO:0000313" key="5">
    <source>
        <dbReference type="EMBL" id="PZQ52268.1"/>
    </source>
</evidence>
<dbReference type="InterPro" id="IPR018484">
    <property type="entry name" value="FGGY_N"/>
</dbReference>
<dbReference type="EMBL" id="QFPW01000001">
    <property type="protein sequence ID" value="PZQ52268.1"/>
    <property type="molecule type" value="Genomic_DNA"/>
</dbReference>
<dbReference type="InterPro" id="IPR018485">
    <property type="entry name" value="FGGY_C"/>
</dbReference>
<accession>A0A2W5NIG6</accession>
<gene>
    <name evidence="5" type="ORF">DI556_00985</name>
</gene>
<keyword evidence="1" id="KW-0808">Transferase</keyword>
<evidence type="ECO:0000256" key="1">
    <source>
        <dbReference type="ARBA" id="ARBA00022679"/>
    </source>
</evidence>
<evidence type="ECO:0000313" key="6">
    <source>
        <dbReference type="Proteomes" id="UP000249185"/>
    </source>
</evidence>
<feature type="domain" description="Carbohydrate kinase FGGY C-terminal" evidence="4">
    <location>
        <begin position="271"/>
        <end position="464"/>
    </location>
</feature>
<dbReference type="Proteomes" id="UP000249185">
    <property type="component" value="Unassembled WGS sequence"/>
</dbReference>
<dbReference type="PANTHER" id="PTHR43435">
    <property type="entry name" value="RIBULOKINASE"/>
    <property type="match status" value="1"/>
</dbReference>
<dbReference type="PANTHER" id="PTHR43435:SF4">
    <property type="entry name" value="FGGY CARBOHYDRATE KINASE DOMAIN-CONTAINING PROTEIN"/>
    <property type="match status" value="1"/>
</dbReference>
<sequence length="527" mass="55160">MTALLAAIDVGTGSARAGLFTAEGAMVARAEIPIETHRVSPRMAAQDSAAIWRAVGAALRAARAEAGAAPEAVAALAFDATCSLVFRAPDGAPVGTLPDAPARWDTILWLDHRATAEAALCDATRDPALARRHGGSMSPEMALPKLLWMKRHMPAAWARTGFAFDLADFLAWRATGSARRSLATLTCKWTYLGRDGGWPRGLLAAIGLADLTERAGIAEPPAPPGAIVGRLTAEAAGELGLVPGVPVGAGMIDAYAGALGVLGQARPGDLALIGGTSTCVIANTPERRAVPSGWGPFPDVIFPGDWTIEVGQSVSGALLGHLTRVAPEDPRIHARIARRIAELRAAEPDLAPRLQILPDFHGNRAPLADPAALGAISGLDMGEDFDSLCRLYWRGSVALALALREAVEHLAAQGIAARRLRLAGGHARSPGLIALYADATGLPVVESDCDAVLLGTAMVAAVAAGLRADTRAAARAMARPGRERAPDPAQRGWLERDWRAFQLMRRQRAELDALLSAPLPREAVPQT</sequence>
<dbReference type="GO" id="GO:0005737">
    <property type="term" value="C:cytoplasm"/>
    <property type="evidence" value="ECO:0007669"/>
    <property type="project" value="TreeGrafter"/>
</dbReference>
<feature type="domain" description="Carbohydrate kinase FGGY N-terminal" evidence="3">
    <location>
        <begin position="6"/>
        <end position="260"/>
    </location>
</feature>
<dbReference type="InterPro" id="IPR000577">
    <property type="entry name" value="Carb_kinase_FGGY"/>
</dbReference>
<comment type="caution">
    <text evidence="5">The sequence shown here is derived from an EMBL/GenBank/DDBJ whole genome shotgun (WGS) entry which is preliminary data.</text>
</comment>
<dbReference type="Pfam" id="PF02782">
    <property type="entry name" value="FGGY_C"/>
    <property type="match status" value="1"/>
</dbReference>
<reference evidence="5 6" key="1">
    <citation type="submission" date="2017-08" db="EMBL/GenBank/DDBJ databases">
        <title>Infants hospitalized years apart are colonized by the same room-sourced microbial strains.</title>
        <authorList>
            <person name="Brooks B."/>
            <person name="Olm M.R."/>
            <person name="Firek B.A."/>
            <person name="Baker R."/>
            <person name="Thomas B.C."/>
            <person name="Morowitz M.J."/>
            <person name="Banfield J.F."/>
        </authorList>
    </citation>
    <scope>NUCLEOTIDE SEQUENCE [LARGE SCALE GENOMIC DNA]</scope>
    <source>
        <strain evidence="5">S2_005_002_R2_34</strain>
    </source>
</reference>
<organism evidence="5 6">
    <name type="scientific">Rhodovulum sulfidophilum</name>
    <name type="common">Rhodobacter sulfidophilus</name>
    <dbReference type="NCBI Taxonomy" id="35806"/>
    <lineage>
        <taxon>Bacteria</taxon>
        <taxon>Pseudomonadati</taxon>
        <taxon>Pseudomonadota</taxon>
        <taxon>Alphaproteobacteria</taxon>
        <taxon>Rhodobacterales</taxon>
        <taxon>Paracoccaceae</taxon>
        <taxon>Rhodovulum</taxon>
    </lineage>
</organism>
<keyword evidence="2 5" id="KW-0418">Kinase</keyword>
<dbReference type="PIRSF" id="PIRSF000538">
    <property type="entry name" value="GlpK"/>
    <property type="match status" value="1"/>
</dbReference>
<dbReference type="Pfam" id="PF00370">
    <property type="entry name" value="FGGY_N"/>
    <property type="match status" value="1"/>
</dbReference>
<evidence type="ECO:0000256" key="2">
    <source>
        <dbReference type="ARBA" id="ARBA00022777"/>
    </source>
</evidence>
<dbReference type="Gene3D" id="3.30.420.40">
    <property type="match status" value="1"/>
</dbReference>
<evidence type="ECO:0000259" key="4">
    <source>
        <dbReference type="Pfam" id="PF02782"/>
    </source>
</evidence>
<dbReference type="GO" id="GO:0019321">
    <property type="term" value="P:pentose metabolic process"/>
    <property type="evidence" value="ECO:0007669"/>
    <property type="project" value="TreeGrafter"/>
</dbReference>
<proteinExistence type="predicted"/>
<dbReference type="InterPro" id="IPR043129">
    <property type="entry name" value="ATPase_NBD"/>
</dbReference>
<dbReference type="SUPFAM" id="SSF53067">
    <property type="entry name" value="Actin-like ATPase domain"/>
    <property type="match status" value="2"/>
</dbReference>
<protein>
    <submittedName>
        <fullName evidence="5">Ribulokinase</fullName>
    </submittedName>
</protein>
<evidence type="ECO:0000259" key="3">
    <source>
        <dbReference type="Pfam" id="PF00370"/>
    </source>
</evidence>
<dbReference type="GO" id="GO:0019150">
    <property type="term" value="F:D-ribulokinase activity"/>
    <property type="evidence" value="ECO:0007669"/>
    <property type="project" value="TreeGrafter"/>
</dbReference>